<dbReference type="GO" id="GO:0008270">
    <property type="term" value="F:zinc ion binding"/>
    <property type="evidence" value="ECO:0007669"/>
    <property type="project" value="InterPro"/>
</dbReference>
<evidence type="ECO:0000256" key="3">
    <source>
        <dbReference type="SAM" id="MobiDB-lite"/>
    </source>
</evidence>
<feature type="domain" description="Zn(2)-C6 fungal-type" evidence="4">
    <location>
        <begin position="49"/>
        <end position="78"/>
    </location>
</feature>
<evidence type="ECO:0000313" key="6">
    <source>
        <dbReference type="Proteomes" id="UP000002258"/>
    </source>
</evidence>
<dbReference type="PANTHER" id="PTHR37534">
    <property type="entry name" value="TRANSCRIPTIONAL ACTIVATOR PROTEIN UGA3"/>
    <property type="match status" value="1"/>
</dbReference>
<dbReference type="OrthoDB" id="415590at2759"/>
<dbReference type="GO" id="GO:0005634">
    <property type="term" value="C:nucleus"/>
    <property type="evidence" value="ECO:0007669"/>
    <property type="project" value="UniProtKB-SubCell"/>
</dbReference>
<comment type="subcellular location">
    <subcellularLocation>
        <location evidence="1">Nucleus</location>
    </subcellularLocation>
</comment>
<reference evidence="5 6" key="1">
    <citation type="journal article" date="2007" name="Nat. Biotechnol.">
        <title>Genome sequence of the lignocellulose-bioconverting and xylose-fermenting yeast Pichia stipitis.</title>
        <authorList>
            <person name="Jeffries T.W."/>
            <person name="Grigoriev I.V."/>
            <person name="Grimwood J."/>
            <person name="Laplaza J.M."/>
            <person name="Aerts A."/>
            <person name="Salamov A."/>
            <person name="Schmutz J."/>
            <person name="Lindquist E."/>
            <person name="Dehal P."/>
            <person name="Shapiro H."/>
            <person name="Jin Y.S."/>
            <person name="Passoth V."/>
            <person name="Richardson P.M."/>
        </authorList>
    </citation>
    <scope>NUCLEOTIDE SEQUENCE [LARGE SCALE GENOMIC DNA]</scope>
    <source>
        <strain evidence="6">ATCC 58785 / CBS 6054 / NBRC 10063 / NRRL Y-11545</strain>
    </source>
</reference>
<dbReference type="Pfam" id="PF00172">
    <property type="entry name" value="Zn_clus"/>
    <property type="match status" value="2"/>
</dbReference>
<dbReference type="SUPFAM" id="SSF57701">
    <property type="entry name" value="Zn2/Cys6 DNA-binding domain"/>
    <property type="match status" value="2"/>
</dbReference>
<dbReference type="STRING" id="322104.A3LSF1"/>
<proteinExistence type="predicted"/>
<dbReference type="InterPro" id="IPR001138">
    <property type="entry name" value="Zn2Cys6_DnaBD"/>
</dbReference>
<dbReference type="EMBL" id="CP000497">
    <property type="protein sequence ID" value="ABN65893.2"/>
    <property type="molecule type" value="Genomic_DNA"/>
</dbReference>
<dbReference type="KEGG" id="pic:PICST_31032"/>
<dbReference type="eggNOG" id="ENOG502RR63">
    <property type="taxonomic scope" value="Eukaryota"/>
</dbReference>
<evidence type="ECO:0000256" key="1">
    <source>
        <dbReference type="ARBA" id="ARBA00004123"/>
    </source>
</evidence>
<dbReference type="CDD" id="cd00067">
    <property type="entry name" value="GAL4"/>
    <property type="match status" value="2"/>
</dbReference>
<dbReference type="PROSITE" id="PS00463">
    <property type="entry name" value="ZN2_CY6_FUNGAL_1"/>
    <property type="match status" value="1"/>
</dbReference>
<feature type="compositionally biased region" description="Polar residues" evidence="3">
    <location>
        <begin position="96"/>
        <end position="106"/>
    </location>
</feature>
<keyword evidence="2" id="KW-0539">Nucleus</keyword>
<dbReference type="GO" id="GO:0000981">
    <property type="term" value="F:DNA-binding transcription factor activity, RNA polymerase II-specific"/>
    <property type="evidence" value="ECO:0007669"/>
    <property type="project" value="InterPro"/>
</dbReference>
<dbReference type="OMA" id="RRVQTGC"/>
<name>A3LSF1_PICST</name>
<sequence length="803" mass="90643">MSEGTRQNETENLQSISSIISVEQDQDQHLEHLSQLQLLQELPKPKKRACDRCHEIKQVCTGSVPCERCARMSIKCVLDRPLKKIGRPQRGDRDSSYSPRSNSLIPSSDRRNGKLEKRTGIRHSKSACEACRKRKRKCDESWPNCGYCTKSNLECSGPTVRKRKPKAKSSRLDPLLQRKAEISLSIQSASSSTSLISSLSVDDSSASPHFDNPNDGNCSETTVSSQTSSTEQKSSEPIRDRCVKETHNIPVSPAAFMSTDTFLNNDITLLNMDKKTNTGAESSPMNSTCSSNDALFSDLFRRDNDDGDDNITSSIIDQDLRNFGLILANNSNNPESSEANINNESINNSSDNITRKRMAISRSDTPGPIQLHKSTSIKYHQLFENMNQISNSICLSLLNNIVMENNISVKERFLLKYFVTDVSFTIFADETSNAFMSTIIPISLKDKRVRDPILAIASAHRAGNDIKFFRDAVLYRSSSHATLLGSTSQVEYYFSDEILLSILLSGIMEILNGSSLGWSVLLEKASEITKFRGGIKKMASARSGYAPMLVQLFCYIDLISSLSTCHPPYIEQSAQNDNCQTSESTISEKIEIESHVYDQEEVTEILNSKFGFRFGIAGEIFKILGNISTLASLRKSRHDGEDQERQFQIMADDIEMKLQDWELPTTMNFNDVSDVQMSQYAMALQWAAFLRLHQIKDGYNRQDIRVKVCLSTILRAVKLIPEKSNLESSLMFPLILAGSVAITKTDRDFIISRVRSIKKRLKFHYIEEFERMLLYIWSRDNKEGNFVNWAAVRYYQFPGLVMF</sequence>
<feature type="region of interest" description="Disordered" evidence="3">
    <location>
        <begin position="199"/>
        <end position="240"/>
    </location>
</feature>
<dbReference type="SMART" id="SM00066">
    <property type="entry name" value="GAL4"/>
    <property type="match status" value="2"/>
</dbReference>
<dbReference type="Gene3D" id="4.10.240.10">
    <property type="entry name" value="Zn(2)-C6 fungal-type DNA-binding domain"/>
    <property type="match status" value="2"/>
</dbReference>
<protein>
    <submittedName>
        <fullName evidence="5">Fungal transcriptional regulatory protein</fullName>
    </submittedName>
</protein>
<dbReference type="Proteomes" id="UP000002258">
    <property type="component" value="Chromosome 3"/>
</dbReference>
<evidence type="ECO:0000313" key="5">
    <source>
        <dbReference type="EMBL" id="ABN65893.2"/>
    </source>
</evidence>
<feature type="compositionally biased region" description="Basic and acidic residues" evidence="3">
    <location>
        <begin position="108"/>
        <end position="119"/>
    </location>
</feature>
<keyword evidence="6" id="KW-1185">Reference proteome</keyword>
<dbReference type="RefSeq" id="XP_001383922.2">
    <property type="nucleotide sequence ID" value="XM_001383885.1"/>
</dbReference>
<feature type="compositionally biased region" description="Low complexity" evidence="3">
    <location>
        <begin position="219"/>
        <end position="232"/>
    </location>
</feature>
<dbReference type="PROSITE" id="PS50048">
    <property type="entry name" value="ZN2_CY6_FUNGAL_2"/>
    <property type="match status" value="2"/>
</dbReference>
<dbReference type="Pfam" id="PF11951">
    <property type="entry name" value="Fungal_trans_2"/>
    <property type="match status" value="1"/>
</dbReference>
<dbReference type="InterPro" id="IPR036864">
    <property type="entry name" value="Zn2-C6_fun-type_DNA-bd_sf"/>
</dbReference>
<evidence type="ECO:0000256" key="2">
    <source>
        <dbReference type="ARBA" id="ARBA00023242"/>
    </source>
</evidence>
<dbReference type="InterPro" id="IPR021858">
    <property type="entry name" value="Fun_TF"/>
</dbReference>
<dbReference type="PANTHER" id="PTHR37534:SF46">
    <property type="entry name" value="ZN(II)2CYS6 TRANSCRIPTION FACTOR (EUROFUNG)"/>
    <property type="match status" value="1"/>
</dbReference>
<gene>
    <name evidence="5" type="primary">UGA3</name>
    <name evidence="5" type="ORF">PICST_31032</name>
</gene>
<dbReference type="AlphaFoldDB" id="A3LSF1"/>
<feature type="domain" description="Zn(2)-C6 fungal-type" evidence="4">
    <location>
        <begin position="127"/>
        <end position="156"/>
    </location>
</feature>
<evidence type="ECO:0000259" key="4">
    <source>
        <dbReference type="PROSITE" id="PS50048"/>
    </source>
</evidence>
<feature type="region of interest" description="Disordered" evidence="3">
    <location>
        <begin position="332"/>
        <end position="353"/>
    </location>
</feature>
<feature type="region of interest" description="Disordered" evidence="3">
    <location>
        <begin position="85"/>
        <end position="119"/>
    </location>
</feature>
<dbReference type="HOGENOM" id="CLU_350580_0_0_1"/>
<accession>A3LSF1</accession>
<feature type="compositionally biased region" description="Low complexity" evidence="3">
    <location>
        <begin position="332"/>
        <end position="352"/>
    </location>
</feature>
<dbReference type="InParanoid" id="A3LSF1"/>
<dbReference type="GeneID" id="4838303"/>
<organism evidence="5 6">
    <name type="scientific">Scheffersomyces stipitis (strain ATCC 58785 / CBS 6054 / NBRC 10063 / NRRL Y-11545)</name>
    <name type="common">Yeast</name>
    <name type="synonym">Pichia stipitis</name>
    <dbReference type="NCBI Taxonomy" id="322104"/>
    <lineage>
        <taxon>Eukaryota</taxon>
        <taxon>Fungi</taxon>
        <taxon>Dikarya</taxon>
        <taxon>Ascomycota</taxon>
        <taxon>Saccharomycotina</taxon>
        <taxon>Pichiomycetes</taxon>
        <taxon>Debaryomycetaceae</taxon>
        <taxon>Scheffersomyces</taxon>
    </lineage>
</organism>